<keyword evidence="1" id="KW-1133">Transmembrane helix</keyword>
<sequence>MTNNPQAAVSIDAIEKLPIWRYFLLAYLFSWSVSVPLMLSVRGIIDIKLAHELEMLAAMGPMLAAFYIARRYGGKAAVKQLVDSCLHFRVGAFWTAFSVLSPFVLLLGAIIFLTVRSGEIVNLDSDGVAQMLTMAGLFKLLVATSLVQSFGEEPGWRGVATPVLRSRFGPLQASFMLFPLWLCWHLPQFLARPEFGVGQFIGFSVGILSATIWLTLIWDKTRSVLMVFFWHMFINIARNIGLAISPAVFMTMNTGVLLGAIAIAIYWWRTKQT</sequence>
<dbReference type="InterPro" id="IPR042150">
    <property type="entry name" value="MmRce1-like"/>
</dbReference>
<organism evidence="3 4">
    <name type="scientific">Oceanicoccus sagamiensis</name>
    <dbReference type="NCBI Taxonomy" id="716816"/>
    <lineage>
        <taxon>Bacteria</taxon>
        <taxon>Pseudomonadati</taxon>
        <taxon>Pseudomonadota</taxon>
        <taxon>Gammaproteobacteria</taxon>
        <taxon>Cellvibrionales</taxon>
        <taxon>Spongiibacteraceae</taxon>
        <taxon>Oceanicoccus</taxon>
    </lineage>
</organism>
<feature type="transmembrane region" description="Helical" evidence="1">
    <location>
        <begin position="127"/>
        <end position="147"/>
    </location>
</feature>
<feature type="transmembrane region" description="Helical" evidence="1">
    <location>
        <begin position="92"/>
        <end position="115"/>
    </location>
</feature>
<keyword evidence="1" id="KW-0472">Membrane</keyword>
<feature type="transmembrane region" description="Helical" evidence="1">
    <location>
        <begin position="167"/>
        <end position="184"/>
    </location>
</feature>
<evidence type="ECO:0000259" key="2">
    <source>
        <dbReference type="Pfam" id="PF02517"/>
    </source>
</evidence>
<protein>
    <recommendedName>
        <fullName evidence="2">CAAX prenyl protease 2/Lysostaphin resistance protein A-like domain-containing protein</fullName>
    </recommendedName>
</protein>
<keyword evidence="1" id="KW-0812">Transmembrane</keyword>
<gene>
    <name evidence="3" type="ORF">BST96_18875</name>
</gene>
<dbReference type="GO" id="GO:0004175">
    <property type="term" value="F:endopeptidase activity"/>
    <property type="evidence" value="ECO:0007669"/>
    <property type="project" value="UniProtKB-ARBA"/>
</dbReference>
<feature type="transmembrane region" description="Helical" evidence="1">
    <location>
        <begin position="53"/>
        <end position="72"/>
    </location>
</feature>
<feature type="transmembrane region" description="Helical" evidence="1">
    <location>
        <begin position="196"/>
        <end position="218"/>
    </location>
</feature>
<feature type="transmembrane region" description="Helical" evidence="1">
    <location>
        <begin position="224"/>
        <end position="241"/>
    </location>
</feature>
<accession>A0A1X9NEK7</accession>
<evidence type="ECO:0000313" key="4">
    <source>
        <dbReference type="Proteomes" id="UP000193450"/>
    </source>
</evidence>
<dbReference type="PANTHER" id="PTHR35797:SF1">
    <property type="entry name" value="PROTEASE"/>
    <property type="match status" value="1"/>
</dbReference>
<dbReference type="PANTHER" id="PTHR35797">
    <property type="entry name" value="PROTEASE-RELATED"/>
    <property type="match status" value="1"/>
</dbReference>
<dbReference type="EMBL" id="CP019343">
    <property type="protein sequence ID" value="ARN75976.1"/>
    <property type="molecule type" value="Genomic_DNA"/>
</dbReference>
<feature type="transmembrane region" description="Helical" evidence="1">
    <location>
        <begin position="248"/>
        <end position="268"/>
    </location>
</feature>
<proteinExistence type="predicted"/>
<evidence type="ECO:0000313" key="3">
    <source>
        <dbReference type="EMBL" id="ARN75976.1"/>
    </source>
</evidence>
<dbReference type="Pfam" id="PF02517">
    <property type="entry name" value="Rce1-like"/>
    <property type="match status" value="1"/>
</dbReference>
<feature type="domain" description="CAAX prenyl protease 2/Lysostaphin resistance protein A-like" evidence="2">
    <location>
        <begin position="138"/>
        <end position="236"/>
    </location>
</feature>
<dbReference type="KEGG" id="osg:BST96_18875"/>
<reference evidence="3 4" key="1">
    <citation type="submission" date="2016-11" db="EMBL/GenBank/DDBJ databases">
        <title>Trade-off between light-utilization and light-protection in marine flavobacteria.</title>
        <authorList>
            <person name="Kumagai Y."/>
        </authorList>
    </citation>
    <scope>NUCLEOTIDE SEQUENCE [LARGE SCALE GENOMIC DNA]</scope>
    <source>
        <strain evidence="3 4">NBRC 107125</strain>
    </source>
</reference>
<dbReference type="InterPro" id="IPR003675">
    <property type="entry name" value="Rce1/LyrA-like_dom"/>
</dbReference>
<dbReference type="STRING" id="716816.BST96_18875"/>
<dbReference type="AlphaFoldDB" id="A0A1X9NEK7"/>
<dbReference type="Proteomes" id="UP000193450">
    <property type="component" value="Chromosome"/>
</dbReference>
<evidence type="ECO:0000256" key="1">
    <source>
        <dbReference type="SAM" id="Phobius"/>
    </source>
</evidence>
<dbReference type="RefSeq" id="WP_085760177.1">
    <property type="nucleotide sequence ID" value="NZ_CP019343.1"/>
</dbReference>
<feature type="transmembrane region" description="Helical" evidence="1">
    <location>
        <begin position="20"/>
        <end position="41"/>
    </location>
</feature>
<name>A0A1X9NEK7_9GAMM</name>
<dbReference type="GO" id="GO:0080120">
    <property type="term" value="P:CAAX-box protein maturation"/>
    <property type="evidence" value="ECO:0007669"/>
    <property type="project" value="UniProtKB-ARBA"/>
</dbReference>
<dbReference type="OrthoDB" id="3693644at2"/>
<keyword evidence="4" id="KW-1185">Reference proteome</keyword>